<name>A0A1M5EUX7_9BACT</name>
<dbReference type="Proteomes" id="UP000184048">
    <property type="component" value="Unassembled WGS sequence"/>
</dbReference>
<sequence length="81" mass="9567">MERFVKEIEVGNENRLFEFTRMENVNGVKFFITSKDEKKKPISFSLVRAKDDNWKLNPGSLRWLYGIESQLADAIRDSRLN</sequence>
<keyword evidence="2" id="KW-1185">Reference proteome</keyword>
<gene>
    <name evidence="1" type="ORF">SAMN02745131_03631</name>
</gene>
<dbReference type="OrthoDB" id="677107at2"/>
<accession>A0A1M5EUX7</accession>
<organism evidence="1 2">
    <name type="scientific">Flavisolibacter ginsengisoli DSM 18119</name>
    <dbReference type="NCBI Taxonomy" id="1121884"/>
    <lineage>
        <taxon>Bacteria</taxon>
        <taxon>Pseudomonadati</taxon>
        <taxon>Bacteroidota</taxon>
        <taxon>Chitinophagia</taxon>
        <taxon>Chitinophagales</taxon>
        <taxon>Chitinophagaceae</taxon>
        <taxon>Flavisolibacter</taxon>
    </lineage>
</organism>
<evidence type="ECO:0000313" key="2">
    <source>
        <dbReference type="Proteomes" id="UP000184048"/>
    </source>
</evidence>
<evidence type="ECO:0000313" key="1">
    <source>
        <dbReference type="EMBL" id="SHF83065.1"/>
    </source>
</evidence>
<protein>
    <submittedName>
        <fullName evidence="1">Uncharacterized protein</fullName>
    </submittedName>
</protein>
<proteinExistence type="predicted"/>
<dbReference type="AlphaFoldDB" id="A0A1M5EUX7"/>
<reference evidence="1 2" key="1">
    <citation type="submission" date="2016-11" db="EMBL/GenBank/DDBJ databases">
        <authorList>
            <person name="Jaros S."/>
            <person name="Januszkiewicz K."/>
            <person name="Wedrychowicz H."/>
        </authorList>
    </citation>
    <scope>NUCLEOTIDE SEQUENCE [LARGE SCALE GENOMIC DNA]</scope>
    <source>
        <strain evidence="1 2">DSM 18119</strain>
    </source>
</reference>
<dbReference type="EMBL" id="FQUU01000020">
    <property type="protein sequence ID" value="SHF83065.1"/>
    <property type="molecule type" value="Genomic_DNA"/>
</dbReference>
<dbReference type="RefSeq" id="WP_072836757.1">
    <property type="nucleotide sequence ID" value="NZ_FQUU01000020.1"/>
</dbReference>